<keyword evidence="3" id="KW-1185">Reference proteome</keyword>
<evidence type="ECO:0000259" key="1">
    <source>
        <dbReference type="Pfam" id="PF04993"/>
    </source>
</evidence>
<evidence type="ECO:0000313" key="3">
    <source>
        <dbReference type="Proteomes" id="UP000005297"/>
    </source>
</evidence>
<comment type="caution">
    <text evidence="2">The sequence shown here is derived from an EMBL/GenBank/DDBJ whole genome shotgun (WGS) entry which is preliminary data.</text>
</comment>
<feature type="domain" description="TfoX N-terminal" evidence="1">
    <location>
        <begin position="15"/>
        <end position="88"/>
    </location>
</feature>
<dbReference type="InParanoid" id="Q0F1P7"/>
<protein>
    <submittedName>
        <fullName evidence="2">TfoX-like protein</fullName>
    </submittedName>
</protein>
<reference evidence="2 3" key="1">
    <citation type="submission" date="2006-09" db="EMBL/GenBank/DDBJ databases">
        <authorList>
            <person name="Emerson D."/>
            <person name="Ferriera S."/>
            <person name="Johnson J."/>
            <person name="Kravitz S."/>
            <person name="Halpern A."/>
            <person name="Remington K."/>
            <person name="Beeson K."/>
            <person name="Tran B."/>
            <person name="Rogers Y.-H."/>
            <person name="Friedman R."/>
            <person name="Venter J.C."/>
        </authorList>
    </citation>
    <scope>NUCLEOTIDE SEQUENCE [LARGE SCALE GENOMIC DNA]</scope>
    <source>
        <strain evidence="2 3">PV-1</strain>
    </source>
</reference>
<gene>
    <name evidence="2" type="ORF">SPV1_10446</name>
</gene>
<dbReference type="STRING" id="314344.AL013_07590"/>
<accession>Q0F1P7</accession>
<proteinExistence type="predicted"/>
<evidence type="ECO:0000313" key="2">
    <source>
        <dbReference type="EMBL" id="EAU55144.1"/>
    </source>
</evidence>
<dbReference type="Proteomes" id="UP000005297">
    <property type="component" value="Unassembled WGS sequence"/>
</dbReference>
<dbReference type="InterPro" id="IPR007076">
    <property type="entry name" value="TfoX_N"/>
</dbReference>
<dbReference type="EMBL" id="AATS01000003">
    <property type="protein sequence ID" value="EAU55144.1"/>
    <property type="molecule type" value="Genomic_DNA"/>
</dbReference>
<dbReference type="HOGENOM" id="CLU_151771_0_0_0"/>
<dbReference type="eggNOG" id="COG3070">
    <property type="taxonomic scope" value="Bacteria"/>
</dbReference>
<sequence>MIFCSISWPNCIPPQQKKMFGEYCLYLDGKPVGLVCDDLLFLKPTKGGRALLSDIVEASPYPKARPHLQIDPDAWEDSDWLCELIVATAKGLPIPKPKKAKQPPTA</sequence>
<dbReference type="AlphaFoldDB" id="Q0F1P7"/>
<name>Q0F1P7_9PROT</name>
<dbReference type="Pfam" id="PF04993">
    <property type="entry name" value="TfoX_N"/>
    <property type="match status" value="1"/>
</dbReference>
<organism evidence="2 3">
    <name type="scientific">Mariprofundus ferrooxydans PV-1</name>
    <dbReference type="NCBI Taxonomy" id="314345"/>
    <lineage>
        <taxon>Bacteria</taxon>
        <taxon>Pseudomonadati</taxon>
        <taxon>Pseudomonadota</taxon>
        <taxon>Candidatius Mariprofundia</taxon>
        <taxon>Mariprofundales</taxon>
        <taxon>Mariprofundaceae</taxon>
        <taxon>Mariprofundus</taxon>
    </lineage>
</organism>
<dbReference type="SUPFAM" id="SSF159894">
    <property type="entry name" value="YgaC/TfoX-N like"/>
    <property type="match status" value="1"/>
</dbReference>
<dbReference type="Gene3D" id="3.30.1460.30">
    <property type="entry name" value="YgaC/TfoX-N like chaperone"/>
    <property type="match status" value="1"/>
</dbReference>